<feature type="compositionally biased region" description="Pro residues" evidence="1">
    <location>
        <begin position="256"/>
        <end position="328"/>
    </location>
</feature>
<dbReference type="AlphaFoldDB" id="A0A542E9Y2"/>
<feature type="compositionally biased region" description="Pro residues" evidence="1">
    <location>
        <begin position="346"/>
        <end position="360"/>
    </location>
</feature>
<sequence length="413" mass="42763">MTAVACCVLPVAPSAAATGCSYFDFRAGGYLSLTRMVRVDLPSGAVSDVGRLDYRVLAAGYSRTQNLVYAIVSGGLLRRPHLVTITRSAAVAALGEVRHGVGGLADAEAGAVVGSQFYVRDHLRLYTIDIGPGSSTYGRVVRAVHLPVLGFEVDDFAADPSSGVLYGVATWGRVAQLVTLSPATGAVRVVTAVPGIPWQDGYSSVVVSGSSVYAEHTGHGRASELYRIGLDGSSGKLTSGPRLADTDAAGCLQQAAPPPPPAPPPAPPPTLPPPPPTSPPPTTAPTPPATSPAPPPPTRTPTPKPTPTPRPTPTPSKPTTPHPPPLPTHTPTRTPPASSRPTQRDLPPPSKSPSPTPTHPAPATDFAIARPAATPKPSDHTVQVLRRWSLATLLVILSGGAAMAAQRRMRRRR</sequence>
<proteinExistence type="predicted"/>
<dbReference type="Pfam" id="PF21959">
    <property type="entry name" value="DUF6923"/>
    <property type="match status" value="1"/>
</dbReference>
<protein>
    <recommendedName>
        <fullName evidence="4">DUF6923 domain-containing protein</fullName>
    </recommendedName>
</protein>
<feature type="chain" id="PRO_5022078177" description="DUF6923 domain-containing protein" evidence="3">
    <location>
        <begin position="18"/>
        <end position="413"/>
    </location>
</feature>
<keyword evidence="3" id="KW-0732">Signal</keyword>
<evidence type="ECO:0000256" key="2">
    <source>
        <dbReference type="SAM" id="Phobius"/>
    </source>
</evidence>
<keyword evidence="2" id="KW-0472">Membrane</keyword>
<gene>
    <name evidence="5" type="ORF">FB475_5027</name>
</gene>
<dbReference type="PRINTS" id="PR01217">
    <property type="entry name" value="PRICHEXTENSN"/>
</dbReference>
<keyword evidence="2" id="KW-0812">Transmembrane</keyword>
<accession>A0A542E9Y2</accession>
<keyword evidence="6" id="KW-1185">Reference proteome</keyword>
<evidence type="ECO:0000256" key="1">
    <source>
        <dbReference type="SAM" id="MobiDB-lite"/>
    </source>
</evidence>
<evidence type="ECO:0000313" key="5">
    <source>
        <dbReference type="EMBL" id="TQJ12099.1"/>
    </source>
</evidence>
<keyword evidence="2" id="KW-1133">Transmembrane helix</keyword>
<organism evidence="5 6">
    <name type="scientific">Kribbella jejuensis</name>
    <dbReference type="NCBI Taxonomy" id="236068"/>
    <lineage>
        <taxon>Bacteria</taxon>
        <taxon>Bacillati</taxon>
        <taxon>Actinomycetota</taxon>
        <taxon>Actinomycetes</taxon>
        <taxon>Propionibacteriales</taxon>
        <taxon>Kribbellaceae</taxon>
        <taxon>Kribbella</taxon>
    </lineage>
</organism>
<dbReference type="EMBL" id="VFMM01000002">
    <property type="protein sequence ID" value="TQJ12099.1"/>
    <property type="molecule type" value="Genomic_DNA"/>
</dbReference>
<name>A0A542E9Y2_9ACTN</name>
<comment type="caution">
    <text evidence="5">The sequence shown here is derived from an EMBL/GenBank/DDBJ whole genome shotgun (WGS) entry which is preliminary data.</text>
</comment>
<feature type="transmembrane region" description="Helical" evidence="2">
    <location>
        <begin position="388"/>
        <end position="405"/>
    </location>
</feature>
<evidence type="ECO:0000259" key="4">
    <source>
        <dbReference type="Pfam" id="PF21959"/>
    </source>
</evidence>
<reference evidence="5 6" key="1">
    <citation type="submission" date="2019-06" db="EMBL/GenBank/DDBJ databases">
        <title>Sequencing the genomes of 1000 actinobacteria strains.</title>
        <authorList>
            <person name="Klenk H.-P."/>
        </authorList>
    </citation>
    <scope>NUCLEOTIDE SEQUENCE [LARGE SCALE GENOMIC DNA]</scope>
    <source>
        <strain evidence="5 6">DSM 17305</strain>
    </source>
</reference>
<dbReference type="InterPro" id="IPR054215">
    <property type="entry name" value="DUF6923"/>
</dbReference>
<feature type="signal peptide" evidence="3">
    <location>
        <begin position="1"/>
        <end position="17"/>
    </location>
</feature>
<dbReference type="Proteomes" id="UP000316298">
    <property type="component" value="Unassembled WGS sequence"/>
</dbReference>
<evidence type="ECO:0000256" key="3">
    <source>
        <dbReference type="SAM" id="SignalP"/>
    </source>
</evidence>
<feature type="compositionally biased region" description="Low complexity" evidence="1">
    <location>
        <begin position="329"/>
        <end position="341"/>
    </location>
</feature>
<evidence type="ECO:0000313" key="6">
    <source>
        <dbReference type="Proteomes" id="UP000316298"/>
    </source>
</evidence>
<feature type="domain" description="DUF6923" evidence="4">
    <location>
        <begin position="58"/>
        <end position="204"/>
    </location>
</feature>
<feature type="region of interest" description="Disordered" evidence="1">
    <location>
        <begin position="251"/>
        <end position="380"/>
    </location>
</feature>